<name>A0ABM6PMN5_9MICO</name>
<evidence type="ECO:0000256" key="5">
    <source>
        <dbReference type="ARBA" id="ARBA00022842"/>
    </source>
</evidence>
<evidence type="ECO:0000256" key="2">
    <source>
        <dbReference type="ARBA" id="ARBA00006706"/>
    </source>
</evidence>
<dbReference type="PANTHER" id="PTHR12001:SF85">
    <property type="entry name" value="SHORT CHAIN ISOPRENYL DIPHOSPHATE SYNTHASE"/>
    <property type="match status" value="1"/>
</dbReference>
<dbReference type="Proteomes" id="UP000815698">
    <property type="component" value="Chromosome"/>
</dbReference>
<evidence type="ECO:0000313" key="8">
    <source>
        <dbReference type="Proteomes" id="UP000815698"/>
    </source>
</evidence>
<evidence type="ECO:0000256" key="6">
    <source>
        <dbReference type="RuleBase" id="RU004466"/>
    </source>
</evidence>
<comment type="cofactor">
    <cofactor evidence="1">
        <name>Mg(2+)</name>
        <dbReference type="ChEBI" id="CHEBI:18420"/>
    </cofactor>
</comment>
<keyword evidence="8" id="KW-1185">Reference proteome</keyword>
<organism evidence="7 8">
    <name type="scientific">Dermabacter jinjuensis</name>
    <dbReference type="NCBI Taxonomy" id="1667168"/>
    <lineage>
        <taxon>Bacteria</taxon>
        <taxon>Bacillati</taxon>
        <taxon>Actinomycetota</taxon>
        <taxon>Actinomycetes</taxon>
        <taxon>Micrococcales</taxon>
        <taxon>Dermabacteraceae</taxon>
        <taxon>Dermabacter</taxon>
    </lineage>
</organism>
<evidence type="ECO:0000256" key="1">
    <source>
        <dbReference type="ARBA" id="ARBA00001946"/>
    </source>
</evidence>
<sequence>MRILLSMTPASPFGLAPHPKTMSEESISRRSKCMATAAKTSRASSRLTVGASACDSHEKCCVLCVMPQALPLLTERARLRSSLVEGCVCGARTAVRRSVARWKFTTARREHATPSRGGSACITPPFDDVRESVTTILTRFLETEGDTLGAIAPEAADLAALLTGFLEGGKCLRPMFVHAGACAANPSHGAADANDVATLGAAVELVQAAALIHDDVLDHSPTRRGRPAIHAAATHAHEARNLAGSAEDFGIATAVILGDLALALAHQLASHAFAGADDRAHFQALCAEVMTGQYLDILNQSGAITSTKSATDSASLVTRWKTVSYTVHRPLMIGATRCDASPALLESLGAYALPAGEAFQLRDDLDGVFGDEAALGKSTSSDIREGKRTMLLALAQERAGETERSVLAATVGNSDADTESIERVREIMTATGARESVENLIRQREDDAREVIANELSSLTSNESCKLLDSLVRKLARTDR</sequence>
<protein>
    <submittedName>
        <fullName evidence="7">Polyprenyl synthetase</fullName>
    </submittedName>
</protein>
<dbReference type="EMBL" id="CP023482">
    <property type="protein sequence ID" value="ATH96500.1"/>
    <property type="molecule type" value="Genomic_DNA"/>
</dbReference>
<dbReference type="InterPro" id="IPR008949">
    <property type="entry name" value="Isoprenoid_synthase_dom_sf"/>
</dbReference>
<proteinExistence type="inferred from homology"/>
<keyword evidence="3 6" id="KW-0808">Transferase</keyword>
<dbReference type="InterPro" id="IPR033749">
    <property type="entry name" value="Polyprenyl_synt_CS"/>
</dbReference>
<comment type="similarity">
    <text evidence="2 6">Belongs to the FPP/GGPP synthase family.</text>
</comment>
<accession>A0ABM6PMN5</accession>
<reference evidence="7 8" key="1">
    <citation type="journal article" date="2016" name="Int. J. Syst. Evol. Microbiol.">
        <title>Dermabacter jinjuensis sp. nov., a novel species of the genus Dermabacter isolated from a clinical specimen.</title>
        <authorList>
            <person name="Park Y.K."/>
            <person name="Lee K.M."/>
            <person name="Lee W.K."/>
            <person name="Cho M.J."/>
            <person name="Lee H.S."/>
            <person name="Cho Y.G."/>
            <person name="Lee Y.C."/>
            <person name="Lee W.K."/>
            <person name="Seong W.K."/>
            <person name="Hwang K.J."/>
        </authorList>
    </citation>
    <scope>NUCLEOTIDE SEQUENCE [LARGE SCALE GENOMIC DNA]</scope>
    <source>
        <strain evidence="7 8">32T</strain>
    </source>
</reference>
<dbReference type="InterPro" id="IPR000092">
    <property type="entry name" value="Polyprenyl_synt"/>
</dbReference>
<dbReference type="SFLD" id="SFLDS00005">
    <property type="entry name" value="Isoprenoid_Synthase_Type_I"/>
    <property type="match status" value="1"/>
</dbReference>
<dbReference type="Gene3D" id="1.10.600.10">
    <property type="entry name" value="Farnesyl Diphosphate Synthase"/>
    <property type="match status" value="1"/>
</dbReference>
<gene>
    <name evidence="7" type="ORF">COP05_04910</name>
</gene>
<evidence type="ECO:0000256" key="3">
    <source>
        <dbReference type="ARBA" id="ARBA00022679"/>
    </source>
</evidence>
<dbReference type="Pfam" id="PF00348">
    <property type="entry name" value="polyprenyl_synt"/>
    <property type="match status" value="1"/>
</dbReference>
<evidence type="ECO:0000256" key="4">
    <source>
        <dbReference type="ARBA" id="ARBA00022723"/>
    </source>
</evidence>
<keyword evidence="4" id="KW-0479">Metal-binding</keyword>
<keyword evidence="5" id="KW-0460">Magnesium</keyword>
<dbReference type="PROSITE" id="PS00723">
    <property type="entry name" value="POLYPRENYL_SYNTHASE_1"/>
    <property type="match status" value="1"/>
</dbReference>
<evidence type="ECO:0000313" key="7">
    <source>
        <dbReference type="EMBL" id="ATH96500.1"/>
    </source>
</evidence>
<dbReference type="PANTHER" id="PTHR12001">
    <property type="entry name" value="GERANYLGERANYL PYROPHOSPHATE SYNTHASE"/>
    <property type="match status" value="1"/>
</dbReference>
<dbReference type="SUPFAM" id="SSF48576">
    <property type="entry name" value="Terpenoid synthases"/>
    <property type="match status" value="1"/>
</dbReference>